<dbReference type="Gene3D" id="3.40.50.150">
    <property type="entry name" value="Vaccinia Virus protein VP39"/>
    <property type="match status" value="1"/>
</dbReference>
<dbReference type="EMBL" id="ML986497">
    <property type="protein sequence ID" value="KAF2275382.1"/>
    <property type="molecule type" value="Genomic_DNA"/>
</dbReference>
<dbReference type="GO" id="GO:0032259">
    <property type="term" value="P:methylation"/>
    <property type="evidence" value="ECO:0007669"/>
    <property type="project" value="UniProtKB-KW"/>
</dbReference>
<reference evidence="6" key="1">
    <citation type="journal article" date="2020" name="Stud. Mycol.">
        <title>101 Dothideomycetes genomes: a test case for predicting lifestyles and emergence of pathogens.</title>
        <authorList>
            <person name="Haridas S."/>
            <person name="Albert R."/>
            <person name="Binder M."/>
            <person name="Bloem J."/>
            <person name="Labutti K."/>
            <person name="Salamov A."/>
            <person name="Andreopoulos B."/>
            <person name="Baker S."/>
            <person name="Barry K."/>
            <person name="Bills G."/>
            <person name="Bluhm B."/>
            <person name="Cannon C."/>
            <person name="Castanera R."/>
            <person name="Culley D."/>
            <person name="Daum C."/>
            <person name="Ezra D."/>
            <person name="Gonzalez J."/>
            <person name="Henrissat B."/>
            <person name="Kuo A."/>
            <person name="Liang C."/>
            <person name="Lipzen A."/>
            <person name="Lutzoni F."/>
            <person name="Magnuson J."/>
            <person name="Mondo S."/>
            <person name="Nolan M."/>
            <person name="Ohm R."/>
            <person name="Pangilinan J."/>
            <person name="Park H.-J."/>
            <person name="Ramirez L."/>
            <person name="Alfaro M."/>
            <person name="Sun H."/>
            <person name="Tritt A."/>
            <person name="Yoshinaga Y."/>
            <person name="Zwiers L.-H."/>
            <person name="Turgeon B."/>
            <person name="Goodwin S."/>
            <person name="Spatafora J."/>
            <person name="Crous P."/>
            <person name="Grigoriev I."/>
        </authorList>
    </citation>
    <scope>NUCLEOTIDE SEQUENCE</scope>
    <source>
        <strain evidence="6">CBS 379.55</strain>
    </source>
</reference>
<evidence type="ECO:0000259" key="5">
    <source>
        <dbReference type="Pfam" id="PF08100"/>
    </source>
</evidence>
<dbReference type="PANTHER" id="PTHR43712">
    <property type="entry name" value="PUTATIVE (AFU_ORTHOLOGUE AFUA_4G14580)-RELATED"/>
    <property type="match status" value="1"/>
</dbReference>
<evidence type="ECO:0000259" key="4">
    <source>
        <dbReference type="Pfam" id="PF00891"/>
    </source>
</evidence>
<dbReference type="InterPro" id="IPR036388">
    <property type="entry name" value="WH-like_DNA-bd_sf"/>
</dbReference>
<evidence type="ECO:0000256" key="3">
    <source>
        <dbReference type="ARBA" id="ARBA00022691"/>
    </source>
</evidence>
<dbReference type="InterPro" id="IPR036390">
    <property type="entry name" value="WH_DNA-bd_sf"/>
</dbReference>
<dbReference type="GeneID" id="54548888"/>
<evidence type="ECO:0000313" key="6">
    <source>
        <dbReference type="EMBL" id="KAF2275382.1"/>
    </source>
</evidence>
<keyword evidence="3" id="KW-0949">S-adenosyl-L-methionine</keyword>
<dbReference type="SUPFAM" id="SSF53335">
    <property type="entry name" value="S-adenosyl-L-methionine-dependent methyltransferases"/>
    <property type="match status" value="1"/>
</dbReference>
<feature type="domain" description="O-methyltransferase dimerisation" evidence="5">
    <location>
        <begin position="76"/>
        <end position="129"/>
    </location>
</feature>
<evidence type="ECO:0000256" key="1">
    <source>
        <dbReference type="ARBA" id="ARBA00022603"/>
    </source>
</evidence>
<dbReference type="GO" id="GO:0008171">
    <property type="term" value="F:O-methyltransferase activity"/>
    <property type="evidence" value="ECO:0007669"/>
    <property type="project" value="InterPro"/>
</dbReference>
<keyword evidence="7" id="KW-1185">Reference proteome</keyword>
<dbReference type="Proteomes" id="UP000800097">
    <property type="component" value="Unassembled WGS sequence"/>
</dbReference>
<dbReference type="PANTHER" id="PTHR43712:SF16">
    <property type="entry name" value="O-METHYLTRANSFERASE ELCB"/>
    <property type="match status" value="1"/>
</dbReference>
<keyword evidence="2 6" id="KW-0808">Transferase</keyword>
<protein>
    <submittedName>
        <fullName evidence="6">S-adenosyl-L-methionine-dependent methyltransferase</fullName>
    </submittedName>
</protein>
<dbReference type="Gene3D" id="1.10.10.10">
    <property type="entry name" value="Winged helix-like DNA-binding domain superfamily/Winged helix DNA-binding domain"/>
    <property type="match status" value="1"/>
</dbReference>
<dbReference type="PROSITE" id="PS51683">
    <property type="entry name" value="SAM_OMT_II"/>
    <property type="match status" value="1"/>
</dbReference>
<name>A0A6A6JG44_WESOR</name>
<dbReference type="Pfam" id="PF08100">
    <property type="entry name" value="Dimerisation"/>
    <property type="match status" value="1"/>
</dbReference>
<proteinExistence type="predicted"/>
<accession>A0A6A6JG44</accession>
<dbReference type="InterPro" id="IPR001077">
    <property type="entry name" value="COMT_C"/>
</dbReference>
<dbReference type="InterPro" id="IPR016461">
    <property type="entry name" value="COMT-like"/>
</dbReference>
<dbReference type="OrthoDB" id="2410195at2759"/>
<dbReference type="Pfam" id="PF00891">
    <property type="entry name" value="Methyltransf_2"/>
    <property type="match status" value="1"/>
</dbReference>
<gene>
    <name evidence="6" type="ORF">EI97DRAFT_379435</name>
</gene>
<dbReference type="RefSeq" id="XP_033652921.1">
    <property type="nucleotide sequence ID" value="XM_033795713.1"/>
</dbReference>
<feature type="domain" description="O-methyltransferase C-terminal" evidence="4">
    <location>
        <begin position="169"/>
        <end position="376"/>
    </location>
</feature>
<keyword evidence="1 6" id="KW-0489">Methyltransferase</keyword>
<dbReference type="InterPro" id="IPR029063">
    <property type="entry name" value="SAM-dependent_MTases_sf"/>
</dbReference>
<dbReference type="InterPro" id="IPR012967">
    <property type="entry name" value="COMT_dimerisation"/>
</dbReference>
<sequence>MPGYENIRAGLNDAALDLLRLVNGPKNTLRELFFSHYDLAALQVALDKKFFDHVPLPTSLENNAANGSSGSHATGASDTISAADLADEAEMDEDRTARILRLLATHRIFEEVGEGETGIFRHTSLSALLKRDQDFNATGDMQMDDMLRAASETSTVVRKSPYVSDTTHSAFHTRFGMPMYKYYELHPQKGTRFAQAMSSWSQLDRQVSELRESFSWGTLKDGTVVDIGGGSGHISIALAKQFSTLNFIVQDISPHMLSQARETIADDSSLSRRVTFQQHDFFDEQPITSAAAFLLRQVLHNYADAGCIKILRAIVPALERCAPGTPLLINDVVLPESGTVTRYEEHHLRQVDFCMMVALGAKQRSEKEFLNLLKSADDRFEVRRVCRNPLGVGLVEVVLGMHC</sequence>
<dbReference type="AlphaFoldDB" id="A0A6A6JG44"/>
<organism evidence="6 7">
    <name type="scientific">Westerdykella ornata</name>
    <dbReference type="NCBI Taxonomy" id="318751"/>
    <lineage>
        <taxon>Eukaryota</taxon>
        <taxon>Fungi</taxon>
        <taxon>Dikarya</taxon>
        <taxon>Ascomycota</taxon>
        <taxon>Pezizomycotina</taxon>
        <taxon>Dothideomycetes</taxon>
        <taxon>Pleosporomycetidae</taxon>
        <taxon>Pleosporales</taxon>
        <taxon>Sporormiaceae</taxon>
        <taxon>Westerdykella</taxon>
    </lineage>
</organism>
<evidence type="ECO:0000313" key="7">
    <source>
        <dbReference type="Proteomes" id="UP000800097"/>
    </source>
</evidence>
<dbReference type="CDD" id="cd02440">
    <property type="entry name" value="AdoMet_MTases"/>
    <property type="match status" value="1"/>
</dbReference>
<evidence type="ECO:0000256" key="2">
    <source>
        <dbReference type="ARBA" id="ARBA00022679"/>
    </source>
</evidence>
<dbReference type="SUPFAM" id="SSF46785">
    <property type="entry name" value="Winged helix' DNA-binding domain"/>
    <property type="match status" value="1"/>
</dbReference>